<dbReference type="PANTHER" id="PTHR12993:SF11">
    <property type="entry name" value="N-ACETYLGLUCOSAMINYL-PHOSPHATIDYLINOSITOL DE-N-ACETYLASE"/>
    <property type="match status" value="1"/>
</dbReference>
<protein>
    <submittedName>
        <fullName evidence="1">1D-myo-inositol 2-acetamido-2-deoxy-alpha-D-glucopyranoside deacetylase</fullName>
        <ecNumber evidence="1">3.5.1.103</ecNumber>
    </submittedName>
</protein>
<comment type="caution">
    <text evidence="1">The sequence shown here is derived from an EMBL/GenBank/DDBJ whole genome shotgun (WGS) entry which is preliminary data.</text>
</comment>
<dbReference type="PATRIC" id="fig|1121326.3.peg.4151"/>
<dbReference type="GO" id="GO:0035595">
    <property type="term" value="F:N-acetylglucosaminylinositol deacetylase activity"/>
    <property type="evidence" value="ECO:0007669"/>
    <property type="project" value="UniProtKB-EC"/>
</dbReference>
<dbReference type="Pfam" id="PF02585">
    <property type="entry name" value="PIG-L"/>
    <property type="match status" value="1"/>
</dbReference>
<gene>
    <name evidence="1" type="primary">mshB</name>
    <name evidence="1" type="ORF">CLMAG_40980</name>
</gene>
<dbReference type="AlphaFoldDB" id="A0A162RSR4"/>
<organism evidence="1 2">
    <name type="scientific">Clostridium magnum DSM 2767</name>
    <dbReference type="NCBI Taxonomy" id="1121326"/>
    <lineage>
        <taxon>Bacteria</taxon>
        <taxon>Bacillati</taxon>
        <taxon>Bacillota</taxon>
        <taxon>Clostridia</taxon>
        <taxon>Eubacteriales</taxon>
        <taxon>Clostridiaceae</taxon>
        <taxon>Clostridium</taxon>
    </lineage>
</organism>
<evidence type="ECO:0000313" key="1">
    <source>
        <dbReference type="EMBL" id="KZL90327.1"/>
    </source>
</evidence>
<proteinExistence type="predicted"/>
<dbReference type="InterPro" id="IPR003737">
    <property type="entry name" value="GlcNAc_PI_deacetylase-related"/>
</dbReference>
<dbReference type="Proteomes" id="UP000076603">
    <property type="component" value="Unassembled WGS sequence"/>
</dbReference>
<dbReference type="OrthoDB" id="9815144at2"/>
<dbReference type="RefSeq" id="WP_066626496.1">
    <property type="nucleotide sequence ID" value="NZ_FQXL01000008.1"/>
</dbReference>
<keyword evidence="2" id="KW-1185">Reference proteome</keyword>
<dbReference type="EC" id="3.5.1.103" evidence="1"/>
<evidence type="ECO:0000313" key="2">
    <source>
        <dbReference type="Proteomes" id="UP000076603"/>
    </source>
</evidence>
<dbReference type="STRING" id="1121326.CLMAG_40980"/>
<sequence>MEKILVIAAHPDDEILGCGGTIRRLIKEGNEVYSLILSDGTTSRHNNINTEVMEEINTRLQESLSANKLIGYKETFFCQFTDNSFDKEGFLNIVKLVEKYVSQIKPSIIFTHHYGDLNIDHRITFNAVQTATRPMAECPVKEIYCFETFSATEWNFLSKDKFTPNYFVNIENTLKDKLQAMKCYESELREYPHPRSLEGLEVAAKRWGTVIGCSYAEAFELIRKVVI</sequence>
<dbReference type="PANTHER" id="PTHR12993">
    <property type="entry name" value="N-ACETYLGLUCOSAMINYL-PHOSPHATIDYLINOSITOL DE-N-ACETYLASE-RELATED"/>
    <property type="match status" value="1"/>
</dbReference>
<reference evidence="1 2" key="1">
    <citation type="submission" date="2016-04" db="EMBL/GenBank/DDBJ databases">
        <title>Genome sequence of Clostridium magnum DSM 2767.</title>
        <authorList>
            <person name="Poehlein A."/>
            <person name="Uhlig R."/>
            <person name="Fischer R."/>
            <person name="Bahl H."/>
            <person name="Daniel R."/>
        </authorList>
    </citation>
    <scope>NUCLEOTIDE SEQUENCE [LARGE SCALE GENOMIC DNA]</scope>
    <source>
        <strain evidence="1 2">DSM 2767</strain>
    </source>
</reference>
<name>A0A162RSR4_9CLOT</name>
<accession>A0A162RSR4</accession>
<dbReference type="SUPFAM" id="SSF102588">
    <property type="entry name" value="LmbE-like"/>
    <property type="match status" value="1"/>
</dbReference>
<dbReference type="Gene3D" id="3.40.50.10320">
    <property type="entry name" value="LmbE-like"/>
    <property type="match status" value="1"/>
</dbReference>
<dbReference type="InterPro" id="IPR024078">
    <property type="entry name" value="LmbE-like_dom_sf"/>
</dbReference>
<dbReference type="EMBL" id="LWAE01000005">
    <property type="protein sequence ID" value="KZL90327.1"/>
    <property type="molecule type" value="Genomic_DNA"/>
</dbReference>
<keyword evidence="1" id="KW-0378">Hydrolase</keyword>